<dbReference type="SUPFAM" id="SSF51161">
    <property type="entry name" value="Trimeric LpxA-like enzymes"/>
    <property type="match status" value="3"/>
</dbReference>
<dbReference type="InterPro" id="IPR036736">
    <property type="entry name" value="ACP-like_sf"/>
</dbReference>
<dbReference type="Gene3D" id="3.30.300.30">
    <property type="match status" value="1"/>
</dbReference>
<dbReference type="InterPro" id="IPR042099">
    <property type="entry name" value="ANL_N_sf"/>
</dbReference>
<dbReference type="PANTHER" id="PTHR45527">
    <property type="entry name" value="NONRIBOSOMAL PEPTIDE SYNTHETASE"/>
    <property type="match status" value="1"/>
</dbReference>
<dbReference type="PROSITE" id="PS00012">
    <property type="entry name" value="PHOSPHOPANTETHEINE"/>
    <property type="match status" value="1"/>
</dbReference>
<feature type="region of interest" description="Disordered" evidence="3">
    <location>
        <begin position="1067"/>
        <end position="1089"/>
    </location>
</feature>
<feature type="transmembrane region" description="Helical" evidence="4">
    <location>
        <begin position="665"/>
        <end position="687"/>
    </location>
</feature>
<dbReference type="InterPro" id="IPR006162">
    <property type="entry name" value="Ppantetheine_attach_site"/>
</dbReference>
<dbReference type="InterPro" id="IPR011004">
    <property type="entry name" value="Trimer_LpxA-like_sf"/>
</dbReference>
<dbReference type="InterPro" id="IPR000873">
    <property type="entry name" value="AMP-dep_synth/lig_dom"/>
</dbReference>
<feature type="domain" description="Carrier" evidence="5">
    <location>
        <begin position="529"/>
        <end position="606"/>
    </location>
</feature>
<name>A0A1M6W8X3_9FLAO</name>
<dbReference type="InterPro" id="IPR012728">
    <property type="entry name" value="Pls/PosA_C"/>
</dbReference>
<dbReference type="CDD" id="cd05930">
    <property type="entry name" value="A_NRPS"/>
    <property type="match status" value="1"/>
</dbReference>
<dbReference type="Gene3D" id="1.10.1200.10">
    <property type="entry name" value="ACP-like"/>
    <property type="match status" value="1"/>
</dbReference>
<dbReference type="RefSeq" id="WP_228433722.1">
    <property type="nucleotide sequence ID" value="NZ_FRAV01000009.1"/>
</dbReference>
<keyword evidence="4" id="KW-0472">Membrane</keyword>
<dbReference type="PROSITE" id="PS00455">
    <property type="entry name" value="AMP_BINDING"/>
    <property type="match status" value="1"/>
</dbReference>
<evidence type="ECO:0000256" key="4">
    <source>
        <dbReference type="SAM" id="Phobius"/>
    </source>
</evidence>
<dbReference type="InterPro" id="IPR010071">
    <property type="entry name" value="AA_adenyl_dom"/>
</dbReference>
<dbReference type="PROSITE" id="PS50075">
    <property type="entry name" value="CARRIER"/>
    <property type="match status" value="1"/>
</dbReference>
<keyword evidence="7" id="KW-1185">Reference proteome</keyword>
<feature type="transmembrane region" description="Helical" evidence="4">
    <location>
        <begin position="1141"/>
        <end position="1167"/>
    </location>
</feature>
<keyword evidence="2" id="KW-0597">Phosphoprotein</keyword>
<feature type="transmembrane region" description="Helical" evidence="4">
    <location>
        <begin position="903"/>
        <end position="925"/>
    </location>
</feature>
<evidence type="ECO:0000313" key="7">
    <source>
        <dbReference type="Proteomes" id="UP000184364"/>
    </source>
</evidence>
<reference evidence="7" key="1">
    <citation type="submission" date="2016-11" db="EMBL/GenBank/DDBJ databases">
        <authorList>
            <person name="Varghese N."/>
            <person name="Submissions S."/>
        </authorList>
    </citation>
    <scope>NUCLEOTIDE SEQUENCE [LARGE SCALE GENOMIC DNA]</scope>
    <source>
        <strain evidence="7">DSM 26899</strain>
    </source>
</reference>
<gene>
    <name evidence="6" type="ORF">SAMN05444267_100931</name>
</gene>
<dbReference type="Gene3D" id="2.160.10.10">
    <property type="entry name" value="Hexapeptide repeat proteins"/>
    <property type="match status" value="3"/>
</dbReference>
<dbReference type="InterPro" id="IPR025110">
    <property type="entry name" value="AMP-bd_C"/>
</dbReference>
<dbReference type="Pfam" id="PF13193">
    <property type="entry name" value="AMP-binding_C"/>
    <property type="match status" value="1"/>
</dbReference>
<feature type="transmembrane region" description="Helical" evidence="4">
    <location>
        <begin position="1115"/>
        <end position="1134"/>
    </location>
</feature>
<dbReference type="SUPFAM" id="SSF56801">
    <property type="entry name" value="Acetyl-CoA synthetase-like"/>
    <property type="match status" value="1"/>
</dbReference>
<dbReference type="NCBIfam" id="TIGR02353">
    <property type="entry name" value="NRPS_term_dom"/>
    <property type="match status" value="1"/>
</dbReference>
<keyword evidence="4" id="KW-1133">Transmembrane helix</keyword>
<accession>A0A1M6W8X3</accession>
<keyword evidence="1" id="KW-0596">Phosphopantetheine</keyword>
<protein>
    <recommendedName>
        <fullName evidence="5">Carrier domain-containing protein</fullName>
    </recommendedName>
</protein>
<proteinExistence type="predicted"/>
<evidence type="ECO:0000256" key="3">
    <source>
        <dbReference type="SAM" id="MobiDB-lite"/>
    </source>
</evidence>
<dbReference type="GO" id="GO:0005737">
    <property type="term" value="C:cytoplasm"/>
    <property type="evidence" value="ECO:0007669"/>
    <property type="project" value="TreeGrafter"/>
</dbReference>
<dbReference type="FunFam" id="3.30.300.30:FF:000010">
    <property type="entry name" value="Enterobactin synthetase component F"/>
    <property type="match status" value="1"/>
</dbReference>
<dbReference type="PANTHER" id="PTHR45527:SF1">
    <property type="entry name" value="FATTY ACID SYNTHASE"/>
    <property type="match status" value="1"/>
</dbReference>
<evidence type="ECO:0000259" key="5">
    <source>
        <dbReference type="PROSITE" id="PS50075"/>
    </source>
</evidence>
<dbReference type="Gene3D" id="3.40.50.12780">
    <property type="entry name" value="N-terminal domain of ligase-like"/>
    <property type="match status" value="1"/>
</dbReference>
<dbReference type="SUPFAM" id="SSF47336">
    <property type="entry name" value="ACP-like"/>
    <property type="match status" value="1"/>
</dbReference>
<evidence type="ECO:0000313" key="6">
    <source>
        <dbReference type="EMBL" id="SHK90203.1"/>
    </source>
</evidence>
<evidence type="ECO:0000256" key="2">
    <source>
        <dbReference type="ARBA" id="ARBA00022553"/>
    </source>
</evidence>
<dbReference type="GO" id="GO:0043041">
    <property type="term" value="P:amino acid activation for nonribosomal peptide biosynthetic process"/>
    <property type="evidence" value="ECO:0007669"/>
    <property type="project" value="TreeGrafter"/>
</dbReference>
<sequence>MDYIYGSFQEYHRPNTLIMMKSLILGKISPEFIIDETLPQLLAPIFEKYKDKTAFIFGNKKLSYAELDSWSNAIALQLQNEGVKPGDSVGVWYPRSLELPVAILGILKAGAAYVPLDREMPEDRIKQVFTDIQVKTYFSDTDAHIHCTPLSIAQEPKDTIPALSIENMPDSWAYVLFTSGSTGNPKGIPISHRNICHLIRSEEDFIGIKDTDIIYQGFSVSFDMWCEEVWISLFSGATIWIADATTVKAIDELSEVLAKNHITVLHAVPSILAIIDEVPSIRLINTGGEACTKQVQEKWAKPYRTFINSYGPTETTVSSNMIILNSTEELTIGGPLPNYHLAVVDENMNIVPRGERGEMIISGPGVSKGYFNLPELTEQKFLPNPFSDLPGDTIYKTGDAVVIRENGFIDFQGRIDDQIKLRGYRIELGEIESRLNQLQNISSAAVCVKEDSNGQGQLVGYAVIKNDVSFDENETRKELAKFLAPYMVPIAIVQMKEMPRMPSGKIDRKKLPIPESFSLHEKNEDIKIDTAASVEDKLIQTLQWVFPGKDINLQHDFFTDLGGHSLLAATLVSHLRQKAGIPYASLKDIYENRPLSAYAECLKNKREQEPVKQEPFQRVSTFQYYACNAAQTVSLMAIFALFSIQIFFPYLSYYYFQINGYGTTYALLSAVLLYTLIPPVYSIIILLTKWLIIGKIKEGDYPLWGWYYFRWWLWKTVKRLMPSEFIVETPLYPKYLRLLGVKVHPSAQLSLLPIAAEDLVTIDENVTTSSGCSIDNASVENGILKIRKVHIKAHAYLGSSAIVCGETTIEEFGELQDLSCLNEGKTIGFGEIWDGSPAEKLRTKSAEEVETPILASAQKRNRYSLLYACSLFFFPLLIVLPLAPTLYTLYYLDDRSSDYSFYYLWQAPILSTVYILLFIGVVSIITRLLQYNMKPGVYPVYSFIYYRKWIKDQIFNLSLTIVHPLFASIYISKFYRMMGAKVGKNSEISTASDVSHNLLEIGEGSFIADAVILGEHDIRNQKLILAKTKIGNNSFVGNSGLIPQGYELGDNMLIGVLSKAPTEEQLENSSEKDWFGSPPIGLPSRQKSDSFKDSLTYNPPLRLQLARAIVEGIRIILPQTVIIICSVLFIAYTSNYLEGKILYLLIFAPFYYLGIVALPSFFLTVLLKWILIGKYKKTEMPMYSLKVWLSEGITTIYEALPVIFFLDFLRGTMWLPFFMRFLGVKIGKKVWLNTTDITEYDMVSIGDEAMLNEDCGPQTHLFEDRIMKVGGVKIGSQTTIHSRTIILYDTEIGNNVHIDALSLVMKGEALSDNTSWHGSPLRGK</sequence>
<keyword evidence="4" id="KW-0812">Transmembrane</keyword>
<feature type="transmembrane region" description="Helical" evidence="4">
    <location>
        <begin position="954"/>
        <end position="971"/>
    </location>
</feature>
<feature type="transmembrane region" description="Helical" evidence="4">
    <location>
        <begin position="1187"/>
        <end position="1209"/>
    </location>
</feature>
<feature type="transmembrane region" description="Helical" evidence="4">
    <location>
        <begin position="865"/>
        <end position="883"/>
    </location>
</feature>
<feature type="transmembrane region" description="Helical" evidence="4">
    <location>
        <begin position="633"/>
        <end position="653"/>
    </location>
</feature>
<dbReference type="NCBIfam" id="TIGR01733">
    <property type="entry name" value="AA-adenyl-dom"/>
    <property type="match status" value="1"/>
</dbReference>
<dbReference type="InterPro" id="IPR045851">
    <property type="entry name" value="AMP-bd_C_sf"/>
</dbReference>
<dbReference type="GO" id="GO:0031177">
    <property type="term" value="F:phosphopantetheine binding"/>
    <property type="evidence" value="ECO:0007669"/>
    <property type="project" value="TreeGrafter"/>
</dbReference>
<dbReference type="Pfam" id="PF00550">
    <property type="entry name" value="PP-binding"/>
    <property type="match status" value="1"/>
</dbReference>
<evidence type="ECO:0000256" key="1">
    <source>
        <dbReference type="ARBA" id="ARBA00022450"/>
    </source>
</evidence>
<dbReference type="InterPro" id="IPR009081">
    <property type="entry name" value="PP-bd_ACP"/>
</dbReference>
<organism evidence="6 7">
    <name type="scientific">Chryseobacterium polytrichastri</name>
    <dbReference type="NCBI Taxonomy" id="1302687"/>
    <lineage>
        <taxon>Bacteria</taxon>
        <taxon>Pseudomonadati</taxon>
        <taxon>Bacteroidota</taxon>
        <taxon>Flavobacteriia</taxon>
        <taxon>Flavobacteriales</taxon>
        <taxon>Weeksellaceae</taxon>
        <taxon>Chryseobacterium group</taxon>
        <taxon>Chryseobacterium</taxon>
    </lineage>
</organism>
<dbReference type="Pfam" id="PF00501">
    <property type="entry name" value="AMP-binding"/>
    <property type="match status" value="1"/>
</dbReference>
<dbReference type="Proteomes" id="UP000184364">
    <property type="component" value="Unassembled WGS sequence"/>
</dbReference>
<dbReference type="STRING" id="1302687.SAMN05444267_100931"/>
<dbReference type="InterPro" id="IPR020845">
    <property type="entry name" value="AMP-binding_CS"/>
</dbReference>
<dbReference type="EMBL" id="FRAV01000009">
    <property type="protein sequence ID" value="SHK90203.1"/>
    <property type="molecule type" value="Genomic_DNA"/>
</dbReference>
<dbReference type="GO" id="GO:0044550">
    <property type="term" value="P:secondary metabolite biosynthetic process"/>
    <property type="evidence" value="ECO:0007669"/>
    <property type="project" value="TreeGrafter"/>
</dbReference>